<dbReference type="PANTHER" id="PTHR30055:SF234">
    <property type="entry name" value="HTH-TYPE TRANSCRIPTIONAL REGULATOR BETI"/>
    <property type="match status" value="1"/>
</dbReference>
<gene>
    <name evidence="6" type="ORF">GRI39_02885</name>
</gene>
<feature type="domain" description="HTH tetR-type" evidence="5">
    <location>
        <begin position="10"/>
        <end position="70"/>
    </location>
</feature>
<evidence type="ECO:0000256" key="1">
    <source>
        <dbReference type="ARBA" id="ARBA00023015"/>
    </source>
</evidence>
<dbReference type="InterPro" id="IPR009057">
    <property type="entry name" value="Homeodomain-like_sf"/>
</dbReference>
<sequence>MSDTKPQRLDDRRQAFLVAARQLFIRKGYETTSLADVVDAAGGSLATLYKLFGNKIGLLRAIVVEEGAMGAQLVREAAKGENSPVAVLRNLGKVGAEYYTNRESVLFLRLMISVSIVHPECGREFFDNSIASAQQEIEKLFQKWADEGFILPYKPKALANIFFALIAFDVQLQAICAGGAEPLSEEDFSQRVELFLQGTGLV</sequence>
<dbReference type="GO" id="GO:0000976">
    <property type="term" value="F:transcription cis-regulatory region binding"/>
    <property type="evidence" value="ECO:0007669"/>
    <property type="project" value="TreeGrafter"/>
</dbReference>
<name>A0A845A6V3_9SPHN</name>
<evidence type="ECO:0000313" key="6">
    <source>
        <dbReference type="EMBL" id="MXP24993.1"/>
    </source>
</evidence>
<feature type="DNA-binding region" description="H-T-H motif" evidence="4">
    <location>
        <begin position="33"/>
        <end position="52"/>
    </location>
</feature>
<dbReference type="GO" id="GO:0003700">
    <property type="term" value="F:DNA-binding transcription factor activity"/>
    <property type="evidence" value="ECO:0007669"/>
    <property type="project" value="TreeGrafter"/>
</dbReference>
<dbReference type="Pfam" id="PF14246">
    <property type="entry name" value="TetR_C_7"/>
    <property type="match status" value="1"/>
</dbReference>
<dbReference type="InterPro" id="IPR039536">
    <property type="entry name" value="TetR_C_Proteobacteria"/>
</dbReference>
<dbReference type="InterPro" id="IPR001647">
    <property type="entry name" value="HTH_TetR"/>
</dbReference>
<dbReference type="OrthoDB" id="9816431at2"/>
<dbReference type="AlphaFoldDB" id="A0A845A6V3"/>
<keyword evidence="7" id="KW-1185">Reference proteome</keyword>
<dbReference type="EMBL" id="WTYQ01000001">
    <property type="protein sequence ID" value="MXP24993.1"/>
    <property type="molecule type" value="Genomic_DNA"/>
</dbReference>
<evidence type="ECO:0000256" key="2">
    <source>
        <dbReference type="ARBA" id="ARBA00023125"/>
    </source>
</evidence>
<dbReference type="PROSITE" id="PS50977">
    <property type="entry name" value="HTH_TETR_2"/>
    <property type="match status" value="1"/>
</dbReference>
<comment type="caution">
    <text evidence="6">The sequence shown here is derived from an EMBL/GenBank/DDBJ whole genome shotgun (WGS) entry which is preliminary data.</text>
</comment>
<evidence type="ECO:0000256" key="4">
    <source>
        <dbReference type="PROSITE-ProRule" id="PRU00335"/>
    </source>
</evidence>
<dbReference type="PRINTS" id="PR00455">
    <property type="entry name" value="HTHTETR"/>
</dbReference>
<organism evidence="6 7">
    <name type="scientific">Altericroceibacterium indicum</name>
    <dbReference type="NCBI Taxonomy" id="374177"/>
    <lineage>
        <taxon>Bacteria</taxon>
        <taxon>Pseudomonadati</taxon>
        <taxon>Pseudomonadota</taxon>
        <taxon>Alphaproteobacteria</taxon>
        <taxon>Sphingomonadales</taxon>
        <taxon>Erythrobacteraceae</taxon>
        <taxon>Altericroceibacterium</taxon>
    </lineage>
</organism>
<dbReference type="InterPro" id="IPR050109">
    <property type="entry name" value="HTH-type_TetR-like_transc_reg"/>
</dbReference>
<dbReference type="Pfam" id="PF00440">
    <property type="entry name" value="TetR_N"/>
    <property type="match status" value="1"/>
</dbReference>
<protein>
    <submittedName>
        <fullName evidence="6">TetR family transcriptional regulator</fullName>
    </submittedName>
</protein>
<dbReference type="RefSeq" id="WP_160738172.1">
    <property type="nucleotide sequence ID" value="NZ_WTYQ01000001.1"/>
</dbReference>
<dbReference type="Gene3D" id="1.10.357.10">
    <property type="entry name" value="Tetracycline Repressor, domain 2"/>
    <property type="match status" value="1"/>
</dbReference>
<dbReference type="InterPro" id="IPR036271">
    <property type="entry name" value="Tet_transcr_reg_TetR-rel_C_sf"/>
</dbReference>
<dbReference type="SUPFAM" id="SSF48498">
    <property type="entry name" value="Tetracyclin repressor-like, C-terminal domain"/>
    <property type="match status" value="1"/>
</dbReference>
<evidence type="ECO:0000313" key="7">
    <source>
        <dbReference type="Proteomes" id="UP000460561"/>
    </source>
</evidence>
<accession>A0A845A6V3</accession>
<dbReference type="Proteomes" id="UP000460561">
    <property type="component" value="Unassembled WGS sequence"/>
</dbReference>
<dbReference type="PANTHER" id="PTHR30055">
    <property type="entry name" value="HTH-TYPE TRANSCRIPTIONAL REGULATOR RUTR"/>
    <property type="match status" value="1"/>
</dbReference>
<reference evidence="6 7" key="1">
    <citation type="submission" date="2019-12" db="EMBL/GenBank/DDBJ databases">
        <title>Genomic-based taxomic classification of the family Erythrobacteraceae.</title>
        <authorList>
            <person name="Xu L."/>
        </authorList>
    </citation>
    <scope>NUCLEOTIDE SEQUENCE [LARGE SCALE GENOMIC DNA]</scope>
    <source>
        <strain evidence="6 7">DSM 18604</strain>
    </source>
</reference>
<keyword evidence="2 4" id="KW-0238">DNA-binding</keyword>
<evidence type="ECO:0000259" key="5">
    <source>
        <dbReference type="PROSITE" id="PS50977"/>
    </source>
</evidence>
<keyword evidence="3" id="KW-0804">Transcription</keyword>
<keyword evidence="1" id="KW-0805">Transcription regulation</keyword>
<proteinExistence type="predicted"/>
<evidence type="ECO:0000256" key="3">
    <source>
        <dbReference type="ARBA" id="ARBA00023163"/>
    </source>
</evidence>
<dbReference type="SUPFAM" id="SSF46689">
    <property type="entry name" value="Homeodomain-like"/>
    <property type="match status" value="1"/>
</dbReference>